<evidence type="ECO:0000313" key="17">
    <source>
        <dbReference type="Proteomes" id="UP001396334"/>
    </source>
</evidence>
<dbReference type="EMBL" id="JBBPBN010000010">
    <property type="protein sequence ID" value="KAK9030290.1"/>
    <property type="molecule type" value="Genomic_DNA"/>
</dbReference>
<dbReference type="InterPro" id="IPR001841">
    <property type="entry name" value="Znf_RING"/>
</dbReference>
<evidence type="ECO:0000256" key="7">
    <source>
        <dbReference type="ARBA" id="ARBA00022723"/>
    </source>
</evidence>
<evidence type="ECO:0000259" key="15">
    <source>
        <dbReference type="PROSITE" id="PS50089"/>
    </source>
</evidence>
<dbReference type="EC" id="2.3.2.27" evidence="4"/>
<name>A0ABR2SZ21_9ROSI</name>
<sequence length="85" mass="9663">MCNHGFHVQCIDKWLSSHLSCPKCRHCLDYSQQASSLLPPPVQETIVTIAPVEHEGLIHGYREGNQGVPLLPLFLKLFLRLFLIQ</sequence>
<evidence type="ECO:0000256" key="11">
    <source>
        <dbReference type="ARBA" id="ARBA00022989"/>
    </source>
</evidence>
<dbReference type="InterPro" id="IPR044602">
    <property type="entry name" value="ATL10/ATL72-79-like"/>
</dbReference>
<evidence type="ECO:0000256" key="1">
    <source>
        <dbReference type="ARBA" id="ARBA00000900"/>
    </source>
</evidence>
<evidence type="ECO:0000256" key="5">
    <source>
        <dbReference type="ARBA" id="ARBA00022679"/>
    </source>
</evidence>
<keyword evidence="8 14" id="KW-0863">Zinc-finger</keyword>
<evidence type="ECO:0000256" key="9">
    <source>
        <dbReference type="ARBA" id="ARBA00022786"/>
    </source>
</evidence>
<keyword evidence="7" id="KW-0479">Metal-binding</keyword>
<evidence type="ECO:0000256" key="2">
    <source>
        <dbReference type="ARBA" id="ARBA00004167"/>
    </source>
</evidence>
<proteinExistence type="inferred from homology"/>
<comment type="caution">
    <text evidence="16">The sequence shown here is derived from an EMBL/GenBank/DDBJ whole genome shotgun (WGS) entry which is preliminary data.</text>
</comment>
<comment type="catalytic activity">
    <reaction evidence="1">
        <text>S-ubiquitinyl-[E2 ubiquitin-conjugating enzyme]-L-cysteine + [acceptor protein]-L-lysine = [E2 ubiquitin-conjugating enzyme]-L-cysteine + N(6)-ubiquitinyl-[acceptor protein]-L-lysine.</text>
        <dbReference type="EC" id="2.3.2.27"/>
    </reaction>
</comment>
<evidence type="ECO:0000256" key="13">
    <source>
        <dbReference type="ARBA" id="ARBA00024209"/>
    </source>
</evidence>
<keyword evidence="9" id="KW-0833">Ubl conjugation pathway</keyword>
<evidence type="ECO:0000256" key="14">
    <source>
        <dbReference type="PROSITE-ProRule" id="PRU00175"/>
    </source>
</evidence>
<dbReference type="PROSITE" id="PS50089">
    <property type="entry name" value="ZF_RING_2"/>
    <property type="match status" value="1"/>
</dbReference>
<dbReference type="SUPFAM" id="SSF57850">
    <property type="entry name" value="RING/U-box"/>
    <property type="match status" value="1"/>
</dbReference>
<dbReference type="Pfam" id="PF12678">
    <property type="entry name" value="zf-rbx1"/>
    <property type="match status" value="1"/>
</dbReference>
<accession>A0ABR2SZ21</accession>
<feature type="domain" description="RING-type" evidence="15">
    <location>
        <begin position="2"/>
        <end position="25"/>
    </location>
</feature>
<dbReference type="InterPro" id="IPR024766">
    <property type="entry name" value="Znf_RING_H2"/>
</dbReference>
<keyword evidence="10" id="KW-0862">Zinc</keyword>
<keyword evidence="17" id="KW-1185">Reference proteome</keyword>
<protein>
    <recommendedName>
        <fullName evidence="4">RING-type E3 ubiquitin transferase</fullName>
        <ecNumber evidence="4">2.3.2.27</ecNumber>
    </recommendedName>
</protein>
<evidence type="ECO:0000256" key="6">
    <source>
        <dbReference type="ARBA" id="ARBA00022692"/>
    </source>
</evidence>
<evidence type="ECO:0000256" key="10">
    <source>
        <dbReference type="ARBA" id="ARBA00022833"/>
    </source>
</evidence>
<evidence type="ECO:0000256" key="12">
    <source>
        <dbReference type="ARBA" id="ARBA00023136"/>
    </source>
</evidence>
<keyword evidence="11" id="KW-1133">Transmembrane helix</keyword>
<dbReference type="InterPro" id="IPR013083">
    <property type="entry name" value="Znf_RING/FYVE/PHD"/>
</dbReference>
<reference evidence="16 17" key="1">
    <citation type="journal article" date="2024" name="G3 (Bethesda)">
        <title>Genome assembly of Hibiscus sabdariffa L. provides insights into metabolisms of medicinal natural products.</title>
        <authorList>
            <person name="Kim T."/>
        </authorList>
    </citation>
    <scope>NUCLEOTIDE SEQUENCE [LARGE SCALE GENOMIC DNA]</scope>
    <source>
        <strain evidence="16">TK-2024</strain>
        <tissue evidence="16">Old leaves</tissue>
    </source>
</reference>
<dbReference type="Gene3D" id="3.30.40.10">
    <property type="entry name" value="Zinc/RING finger domain, C3HC4 (zinc finger)"/>
    <property type="match status" value="1"/>
</dbReference>
<organism evidence="16 17">
    <name type="scientific">Hibiscus sabdariffa</name>
    <name type="common">roselle</name>
    <dbReference type="NCBI Taxonomy" id="183260"/>
    <lineage>
        <taxon>Eukaryota</taxon>
        <taxon>Viridiplantae</taxon>
        <taxon>Streptophyta</taxon>
        <taxon>Embryophyta</taxon>
        <taxon>Tracheophyta</taxon>
        <taxon>Spermatophyta</taxon>
        <taxon>Magnoliopsida</taxon>
        <taxon>eudicotyledons</taxon>
        <taxon>Gunneridae</taxon>
        <taxon>Pentapetalae</taxon>
        <taxon>rosids</taxon>
        <taxon>malvids</taxon>
        <taxon>Malvales</taxon>
        <taxon>Malvaceae</taxon>
        <taxon>Malvoideae</taxon>
        <taxon>Hibiscus</taxon>
    </lineage>
</organism>
<dbReference type="PANTHER" id="PTHR46905">
    <property type="entry name" value="RING-H2 FINGER PROTEIN ATL78"/>
    <property type="match status" value="1"/>
</dbReference>
<comment type="similarity">
    <text evidence="13">Belongs to the RING-type zinc finger family. ATL subfamily.</text>
</comment>
<evidence type="ECO:0000256" key="4">
    <source>
        <dbReference type="ARBA" id="ARBA00012483"/>
    </source>
</evidence>
<comment type="subcellular location">
    <subcellularLocation>
        <location evidence="2">Membrane</location>
        <topology evidence="2">Single-pass membrane protein</topology>
    </subcellularLocation>
</comment>
<keyword evidence="5" id="KW-0808">Transferase</keyword>
<comment type="pathway">
    <text evidence="3">Protein modification; protein ubiquitination.</text>
</comment>
<dbReference type="Proteomes" id="UP001396334">
    <property type="component" value="Unassembled WGS sequence"/>
</dbReference>
<evidence type="ECO:0000313" key="16">
    <source>
        <dbReference type="EMBL" id="KAK9030290.1"/>
    </source>
</evidence>
<dbReference type="PANTHER" id="PTHR46905:SF7">
    <property type="entry name" value="RING-H2 FINGER PROTEIN ATL78"/>
    <property type="match status" value="1"/>
</dbReference>
<evidence type="ECO:0000256" key="8">
    <source>
        <dbReference type="ARBA" id="ARBA00022771"/>
    </source>
</evidence>
<keyword evidence="6" id="KW-0812">Transmembrane</keyword>
<gene>
    <name evidence="16" type="ORF">V6N11_031718</name>
</gene>
<evidence type="ECO:0000256" key="3">
    <source>
        <dbReference type="ARBA" id="ARBA00004906"/>
    </source>
</evidence>
<keyword evidence="12" id="KW-0472">Membrane</keyword>